<reference evidence="1 2" key="1">
    <citation type="submission" date="2018-07" db="EMBL/GenBank/DDBJ databases">
        <title>Genomic Encyclopedia of Type Strains, Phase III (KMG-III): the genomes of soil and plant-associated and newly described type strains.</title>
        <authorList>
            <person name="Whitman W."/>
        </authorList>
    </citation>
    <scope>NUCLEOTIDE SEQUENCE [LARGE SCALE GENOMIC DNA]</scope>
    <source>
        <strain evidence="1 2">CECT 7946</strain>
    </source>
</reference>
<name>A0A3D9H4S9_9FLAO</name>
<proteinExistence type="predicted"/>
<keyword evidence="2" id="KW-1185">Reference proteome</keyword>
<dbReference type="RefSeq" id="WP_147299199.1">
    <property type="nucleotide sequence ID" value="NZ_CANKZP010000003.1"/>
</dbReference>
<dbReference type="EMBL" id="QRDV01000003">
    <property type="protein sequence ID" value="RED44480.1"/>
    <property type="molecule type" value="Genomic_DNA"/>
</dbReference>
<dbReference type="OrthoDB" id="1437392at2"/>
<dbReference type="AlphaFoldDB" id="A0A3D9H4S9"/>
<organism evidence="1 2">
    <name type="scientific">Winogradskyella eximia</name>
    <dbReference type="NCBI Taxonomy" id="262006"/>
    <lineage>
        <taxon>Bacteria</taxon>
        <taxon>Pseudomonadati</taxon>
        <taxon>Bacteroidota</taxon>
        <taxon>Flavobacteriia</taxon>
        <taxon>Flavobacteriales</taxon>
        <taxon>Flavobacteriaceae</taxon>
        <taxon>Winogradskyella</taxon>
    </lineage>
</organism>
<evidence type="ECO:0000313" key="1">
    <source>
        <dbReference type="EMBL" id="RED44480.1"/>
    </source>
</evidence>
<comment type="caution">
    <text evidence="1">The sequence shown here is derived from an EMBL/GenBank/DDBJ whole genome shotgun (WGS) entry which is preliminary data.</text>
</comment>
<evidence type="ECO:0000313" key="2">
    <source>
        <dbReference type="Proteomes" id="UP000256980"/>
    </source>
</evidence>
<gene>
    <name evidence="1" type="ORF">DFQ10_103164</name>
</gene>
<sequence>MKLTNHQFIEAAFIFEKENGNRHDKYEKEVIKESNLLHLKPSELKTIIINGLNSGLYTKNNERTSAYWALSKTNDKSIIPEFKNWLKKEFNLKNETPIFQLLIALDRFDESAFDEKRNSRYFDETELNFRDAKNYLKNN</sequence>
<dbReference type="Proteomes" id="UP000256980">
    <property type="component" value="Unassembled WGS sequence"/>
</dbReference>
<accession>A0A3D9H4S9</accession>
<protein>
    <submittedName>
        <fullName evidence="1">Uncharacterized protein</fullName>
    </submittedName>
</protein>